<dbReference type="Gene3D" id="3.40.50.880">
    <property type="match status" value="1"/>
</dbReference>
<keyword evidence="3" id="KW-1185">Reference proteome</keyword>
<accession>A0A0U1PTH5</accession>
<proteinExistence type="predicted"/>
<name>A0A0U1PTH5_9MICO</name>
<dbReference type="InterPro" id="IPR029062">
    <property type="entry name" value="Class_I_gatase-like"/>
</dbReference>
<dbReference type="PATRIC" id="fig|145458.8.peg.1175"/>
<feature type="domain" description="Glutamine amidotransferase" evidence="1">
    <location>
        <begin position="1"/>
        <end position="111"/>
    </location>
</feature>
<gene>
    <name evidence="2" type="ORF">VT73_05200</name>
</gene>
<protein>
    <recommendedName>
        <fullName evidence="1">Glutamine amidotransferase domain-containing protein</fullName>
    </recommendedName>
</protein>
<comment type="caution">
    <text evidence="2">The sequence shown here is derived from an EMBL/GenBank/DDBJ whole genome shotgun (WGS) entry which is preliminary data.</text>
</comment>
<dbReference type="InterPro" id="IPR017926">
    <property type="entry name" value="GATASE"/>
</dbReference>
<dbReference type="Pfam" id="PF00117">
    <property type="entry name" value="GATase"/>
    <property type="match status" value="1"/>
</dbReference>
<evidence type="ECO:0000259" key="1">
    <source>
        <dbReference type="Pfam" id="PF00117"/>
    </source>
</evidence>
<dbReference type="PROSITE" id="PS51273">
    <property type="entry name" value="GATASE_TYPE_1"/>
    <property type="match status" value="1"/>
</dbReference>
<dbReference type="AlphaFoldDB" id="A0A0U1PTH5"/>
<dbReference type="SUPFAM" id="SSF52317">
    <property type="entry name" value="Class I glutamine amidotransferase-like"/>
    <property type="match status" value="1"/>
</dbReference>
<evidence type="ECO:0000313" key="3">
    <source>
        <dbReference type="Proteomes" id="UP000052979"/>
    </source>
</evidence>
<organism evidence="2 3">
    <name type="scientific">Rathayibacter toxicus</name>
    <dbReference type="NCBI Taxonomy" id="145458"/>
    <lineage>
        <taxon>Bacteria</taxon>
        <taxon>Bacillati</taxon>
        <taxon>Actinomycetota</taxon>
        <taxon>Actinomycetes</taxon>
        <taxon>Micrococcales</taxon>
        <taxon>Microbacteriaceae</taxon>
        <taxon>Rathayibacter</taxon>
    </lineage>
</organism>
<dbReference type="PRINTS" id="PR00096">
    <property type="entry name" value="GATASE"/>
</dbReference>
<feature type="non-terminal residue" evidence="2">
    <location>
        <position position="113"/>
    </location>
</feature>
<sequence>MLAHQLRNFGRDARVGRWSQAADVLSDDLVVFGPGPGDPRDDSEPRIARLRALMTERLDSARPLLAVCLSHQLLSLLAGLPVTPLPTPRQGERLTVNGFGEAAAIGLYNTFSA</sequence>
<evidence type="ECO:0000313" key="2">
    <source>
        <dbReference type="EMBL" id="KKM45984.1"/>
    </source>
</evidence>
<dbReference type="EMBL" id="LBFI01000025">
    <property type="protein sequence ID" value="KKM45984.1"/>
    <property type="molecule type" value="Genomic_DNA"/>
</dbReference>
<dbReference type="Proteomes" id="UP000052979">
    <property type="component" value="Unassembled WGS sequence"/>
</dbReference>
<reference evidence="2 3" key="1">
    <citation type="submission" date="2015-04" db="EMBL/GenBank/DDBJ databases">
        <title>Draft genome sequence of Rathayibacter toxicus strain FH-142 (AKA 70134 or CS 32), a Western Australian isolate.</title>
        <authorList>
            <consortium name="Consortium for Microbial Forensics and Genomics (microFORGE)"/>
            <person name="Knight B.M."/>
            <person name="Roberts D.P."/>
            <person name="Lin D."/>
            <person name="Hari K."/>
            <person name="Fletcher J."/>
            <person name="Melcher U."/>
            <person name="Blagden T."/>
            <person name="Luster D.G."/>
            <person name="Sechler A.J."/>
            <person name="Schneider W.L."/>
            <person name="Winegar R.A."/>
        </authorList>
    </citation>
    <scope>NUCLEOTIDE SEQUENCE [LARGE SCALE GENOMIC DNA]</scope>
    <source>
        <strain evidence="2 3">FH142</strain>
    </source>
</reference>
<dbReference type="PRINTS" id="PR00099">
    <property type="entry name" value="CPSGATASE"/>
</dbReference>